<keyword evidence="6 10" id="KW-0418">Kinase</keyword>
<evidence type="ECO:0000256" key="6">
    <source>
        <dbReference type="ARBA" id="ARBA00022777"/>
    </source>
</evidence>
<comment type="catalytic activity">
    <reaction evidence="1">
        <text>ATP + protein L-histidine = ADP + protein N-phospho-L-histidine.</text>
        <dbReference type="EC" id="2.7.13.3"/>
    </reaction>
</comment>
<dbReference type="SUPFAM" id="SSF55874">
    <property type="entry name" value="ATPase domain of HSP90 chaperone/DNA topoisomerase II/histidine kinase"/>
    <property type="match status" value="1"/>
</dbReference>
<accession>A0A1X7KRW3</accession>
<feature type="domain" description="Histidine kinase" evidence="9">
    <location>
        <begin position="223"/>
        <end position="411"/>
    </location>
</feature>
<keyword evidence="3" id="KW-0597">Phosphoprotein</keyword>
<dbReference type="STRING" id="561061.SAMN05660862_3148"/>
<sequence>MKISLKNYTIRYLIIAFLVIMAVWASLFYAYILDEVYDNVDDGLKNQKIEILRGVYEEPELLETSEYGINQFRIRPAEGDEEFSEENRLSREFFYMPYDDEQEPYRVLRTGFYGRDHKPYHLEIRTSTVEEDDLIYDLTTALMVLYAVLVLSLYLINTFVLGRAWRPFKIILDNLNHYRFGTKDKLRPIDTNVLEFNQLHTELDRMWRRNEELFDEQKRFIENAAHELQTPLAITINKLDLLMEDETLNESQLTQIAESKSSLLRLVNLNKSLLMLSRIENKQYKNVERVSFNDISRELVNEFQDLLDFKHIELLLHEESTFEIEMDRYLATVLISNLLRNAIKYTPEGGQINVFHVQDRFSVTNTAIGPALDPDIVFNRFHKGEQDKGSTGLGLAIVKSIVDSYPILSVGYTYANEKHMFFIKK</sequence>
<evidence type="ECO:0000256" key="3">
    <source>
        <dbReference type="ARBA" id="ARBA00022553"/>
    </source>
</evidence>
<dbReference type="OrthoDB" id="1522504at2"/>
<dbReference type="InterPro" id="IPR003661">
    <property type="entry name" value="HisK_dim/P_dom"/>
</dbReference>
<feature type="transmembrane region" description="Helical" evidence="8">
    <location>
        <begin position="12"/>
        <end position="32"/>
    </location>
</feature>
<dbReference type="InterPro" id="IPR050428">
    <property type="entry name" value="TCS_sensor_his_kinase"/>
</dbReference>
<dbReference type="InterPro" id="IPR036890">
    <property type="entry name" value="HATPase_C_sf"/>
</dbReference>
<dbReference type="Gene3D" id="3.30.565.10">
    <property type="entry name" value="Histidine kinase-like ATPase, C-terminal domain"/>
    <property type="match status" value="1"/>
</dbReference>
<feature type="transmembrane region" description="Helical" evidence="8">
    <location>
        <begin position="134"/>
        <end position="156"/>
    </location>
</feature>
<dbReference type="SMART" id="SM00387">
    <property type="entry name" value="HATPase_c"/>
    <property type="match status" value="1"/>
</dbReference>
<dbReference type="InterPro" id="IPR005467">
    <property type="entry name" value="His_kinase_dom"/>
</dbReference>
<reference evidence="10 11" key="1">
    <citation type="submission" date="2017-04" db="EMBL/GenBank/DDBJ databases">
        <authorList>
            <person name="Afonso C.L."/>
            <person name="Miller P.J."/>
            <person name="Scott M.A."/>
            <person name="Spackman E."/>
            <person name="Goraichik I."/>
            <person name="Dimitrov K.M."/>
            <person name="Suarez D.L."/>
            <person name="Swayne D.E."/>
        </authorList>
    </citation>
    <scope>NUCLEOTIDE SEQUENCE [LARGE SCALE GENOMIC DNA]</scope>
    <source>
        <strain evidence="10 11">DSM 22418</strain>
    </source>
</reference>
<keyword evidence="7 8" id="KW-1133">Transmembrane helix</keyword>
<dbReference type="Pfam" id="PF02518">
    <property type="entry name" value="HATPase_c"/>
    <property type="match status" value="1"/>
</dbReference>
<evidence type="ECO:0000313" key="11">
    <source>
        <dbReference type="Proteomes" id="UP000192980"/>
    </source>
</evidence>
<keyword evidence="4" id="KW-0808">Transferase</keyword>
<dbReference type="GO" id="GO:0005886">
    <property type="term" value="C:plasma membrane"/>
    <property type="evidence" value="ECO:0007669"/>
    <property type="project" value="TreeGrafter"/>
</dbReference>
<evidence type="ECO:0000256" key="5">
    <source>
        <dbReference type="ARBA" id="ARBA00022692"/>
    </source>
</evidence>
<dbReference type="RefSeq" id="WP_085473848.1">
    <property type="nucleotide sequence ID" value="NZ_FXAU01000006.1"/>
</dbReference>
<keyword evidence="5 8" id="KW-0812">Transmembrane</keyword>
<dbReference type="CDD" id="cd00082">
    <property type="entry name" value="HisKA"/>
    <property type="match status" value="1"/>
</dbReference>
<gene>
    <name evidence="10" type="ORF">SAMN05660862_3148</name>
</gene>
<evidence type="ECO:0000256" key="1">
    <source>
        <dbReference type="ARBA" id="ARBA00000085"/>
    </source>
</evidence>
<name>A0A1X7KRW3_9SPHI</name>
<proteinExistence type="predicted"/>
<evidence type="ECO:0000256" key="4">
    <source>
        <dbReference type="ARBA" id="ARBA00022679"/>
    </source>
</evidence>
<keyword evidence="8" id="KW-0472">Membrane</keyword>
<dbReference type="PANTHER" id="PTHR45436:SF5">
    <property type="entry name" value="SENSOR HISTIDINE KINASE TRCS"/>
    <property type="match status" value="1"/>
</dbReference>
<evidence type="ECO:0000313" key="10">
    <source>
        <dbReference type="EMBL" id="SMG43965.1"/>
    </source>
</evidence>
<dbReference type="EMBL" id="FXAU01000006">
    <property type="protein sequence ID" value="SMG43965.1"/>
    <property type="molecule type" value="Genomic_DNA"/>
</dbReference>
<dbReference type="InterPro" id="IPR003594">
    <property type="entry name" value="HATPase_dom"/>
</dbReference>
<keyword evidence="11" id="KW-1185">Reference proteome</keyword>
<dbReference type="Gene3D" id="1.10.287.130">
    <property type="match status" value="1"/>
</dbReference>
<dbReference type="SMART" id="SM00388">
    <property type="entry name" value="HisKA"/>
    <property type="match status" value="1"/>
</dbReference>
<dbReference type="EC" id="2.7.13.3" evidence="2"/>
<evidence type="ECO:0000256" key="2">
    <source>
        <dbReference type="ARBA" id="ARBA00012438"/>
    </source>
</evidence>
<protein>
    <recommendedName>
        <fullName evidence="2">histidine kinase</fullName>
        <ecNumber evidence="2">2.7.13.3</ecNumber>
    </recommendedName>
</protein>
<organism evidence="10 11">
    <name type="scientific">Sphingobacterium psychroaquaticum</name>
    <dbReference type="NCBI Taxonomy" id="561061"/>
    <lineage>
        <taxon>Bacteria</taxon>
        <taxon>Pseudomonadati</taxon>
        <taxon>Bacteroidota</taxon>
        <taxon>Sphingobacteriia</taxon>
        <taxon>Sphingobacteriales</taxon>
        <taxon>Sphingobacteriaceae</taxon>
        <taxon>Sphingobacterium</taxon>
    </lineage>
</organism>
<dbReference type="Pfam" id="PF00512">
    <property type="entry name" value="HisKA"/>
    <property type="match status" value="1"/>
</dbReference>
<dbReference type="PANTHER" id="PTHR45436">
    <property type="entry name" value="SENSOR HISTIDINE KINASE YKOH"/>
    <property type="match status" value="1"/>
</dbReference>
<evidence type="ECO:0000256" key="7">
    <source>
        <dbReference type="ARBA" id="ARBA00022989"/>
    </source>
</evidence>
<evidence type="ECO:0000259" key="9">
    <source>
        <dbReference type="PROSITE" id="PS50109"/>
    </source>
</evidence>
<dbReference type="SUPFAM" id="SSF47384">
    <property type="entry name" value="Homodimeric domain of signal transducing histidine kinase"/>
    <property type="match status" value="1"/>
</dbReference>
<dbReference type="InterPro" id="IPR036097">
    <property type="entry name" value="HisK_dim/P_sf"/>
</dbReference>
<dbReference type="PROSITE" id="PS50109">
    <property type="entry name" value="HIS_KIN"/>
    <property type="match status" value="1"/>
</dbReference>
<dbReference type="Proteomes" id="UP000192980">
    <property type="component" value="Unassembled WGS sequence"/>
</dbReference>
<dbReference type="GO" id="GO:0000155">
    <property type="term" value="F:phosphorelay sensor kinase activity"/>
    <property type="evidence" value="ECO:0007669"/>
    <property type="project" value="InterPro"/>
</dbReference>
<evidence type="ECO:0000256" key="8">
    <source>
        <dbReference type="SAM" id="Phobius"/>
    </source>
</evidence>
<dbReference type="AlphaFoldDB" id="A0A1X7KRW3"/>